<evidence type="ECO:0000313" key="1">
    <source>
        <dbReference type="EMBL" id="CCI11480.1"/>
    </source>
</evidence>
<accession>A0A024FWL3</accession>
<reference evidence="1 2" key="1">
    <citation type="submission" date="2012-05" db="EMBL/GenBank/DDBJ databases">
        <title>Recombination and specialization in a pathogen metapopulation.</title>
        <authorList>
            <person name="Gardiner A."/>
            <person name="Kemen E."/>
            <person name="Schultz-Larsen T."/>
            <person name="MacLean D."/>
            <person name="Van Oosterhout C."/>
            <person name="Jones J.D.G."/>
        </authorList>
    </citation>
    <scope>NUCLEOTIDE SEQUENCE [LARGE SCALE GENOMIC DNA]</scope>
    <source>
        <strain evidence="1 2">Ac Nc2</strain>
    </source>
</reference>
<dbReference type="AlphaFoldDB" id="A0A024FWL3"/>
<protein>
    <submittedName>
        <fullName evidence="1">Uncharacterized protein</fullName>
    </submittedName>
</protein>
<gene>
    <name evidence="1" type="ORF">BN9_129800</name>
</gene>
<dbReference type="EMBL" id="CAIX01001084">
    <property type="protein sequence ID" value="CCI11480.1"/>
    <property type="molecule type" value="Genomic_DNA"/>
</dbReference>
<name>A0A024FWL3_9STRA</name>
<dbReference type="InParanoid" id="A0A024FWL3"/>
<organism evidence="1 2">
    <name type="scientific">Albugo candida</name>
    <dbReference type="NCBI Taxonomy" id="65357"/>
    <lineage>
        <taxon>Eukaryota</taxon>
        <taxon>Sar</taxon>
        <taxon>Stramenopiles</taxon>
        <taxon>Oomycota</taxon>
        <taxon>Peronosporomycetes</taxon>
        <taxon>Albuginales</taxon>
        <taxon>Albuginaceae</taxon>
        <taxon>Albugo</taxon>
    </lineage>
</organism>
<dbReference type="Proteomes" id="UP000053237">
    <property type="component" value="Unassembled WGS sequence"/>
</dbReference>
<proteinExistence type="predicted"/>
<comment type="caution">
    <text evidence="1">The sequence shown here is derived from an EMBL/GenBank/DDBJ whole genome shotgun (WGS) entry which is preliminary data.</text>
</comment>
<sequence length="108" mass="11944">MRDQRSSTYLTIDREGPMLCPLARNQSEAAKAAFQTAWYTHLEILQRLTTPLEMQFFFDKSPHRFPPEEHAGSVPSSVGYALERTDPLLEVVGSIPGSVGSGLGPPKQ</sequence>
<evidence type="ECO:0000313" key="2">
    <source>
        <dbReference type="Proteomes" id="UP000053237"/>
    </source>
</evidence>
<keyword evidence="2" id="KW-1185">Reference proteome</keyword>